<feature type="chain" id="PRO_5041264043" description="Extensin family protein" evidence="2">
    <location>
        <begin position="22"/>
        <end position="98"/>
    </location>
</feature>
<proteinExistence type="predicted"/>
<gene>
    <name evidence="3" type="ORF">N5C32_19255</name>
</gene>
<sequence>MSILRDGMLLLSLAFAAGAMADGTGPTQPDKARQHPLDNSAPRDDSVEQPRQGPQRDQTPVLQPRQAPIETDVPPRLDPADEQPGTDVDAAAPRALRS</sequence>
<evidence type="ECO:0000313" key="3">
    <source>
        <dbReference type="EMBL" id="MDH1238171.1"/>
    </source>
</evidence>
<dbReference type="EMBL" id="JAOCAE010000017">
    <property type="protein sequence ID" value="MDH1238171.1"/>
    <property type="molecule type" value="Genomic_DNA"/>
</dbReference>
<evidence type="ECO:0000256" key="2">
    <source>
        <dbReference type="SAM" id="SignalP"/>
    </source>
</evidence>
<feature type="signal peptide" evidence="2">
    <location>
        <begin position="1"/>
        <end position="21"/>
    </location>
</feature>
<dbReference type="AlphaFoldDB" id="A0AA42PB79"/>
<comment type="caution">
    <text evidence="3">The sequence shown here is derived from an EMBL/GenBank/DDBJ whole genome shotgun (WGS) entry which is preliminary data.</text>
</comment>
<name>A0AA42PB79_STUST</name>
<organism evidence="3 4">
    <name type="scientific">Stutzerimonas stutzeri</name>
    <name type="common">Pseudomonas stutzeri</name>
    <dbReference type="NCBI Taxonomy" id="316"/>
    <lineage>
        <taxon>Bacteria</taxon>
        <taxon>Pseudomonadati</taxon>
        <taxon>Pseudomonadota</taxon>
        <taxon>Gammaproteobacteria</taxon>
        <taxon>Pseudomonadales</taxon>
        <taxon>Pseudomonadaceae</taxon>
        <taxon>Stutzerimonas</taxon>
    </lineage>
</organism>
<reference evidence="3" key="1">
    <citation type="submission" date="2022-09" db="EMBL/GenBank/DDBJ databases">
        <title>Intensive care unit water sources are persistently colonized with multi-drug resistant bacteria and are the site of extensive horizontal gene transfer of antibiotic resistance genes.</title>
        <authorList>
            <person name="Diorio-Toth L."/>
        </authorList>
    </citation>
    <scope>NUCLEOTIDE SEQUENCE</scope>
    <source>
        <strain evidence="3">GD03947</strain>
    </source>
</reference>
<protein>
    <recommendedName>
        <fullName evidence="5">Extensin family protein</fullName>
    </recommendedName>
</protein>
<feature type="region of interest" description="Disordered" evidence="1">
    <location>
        <begin position="20"/>
        <end position="98"/>
    </location>
</feature>
<accession>A0AA42PB79</accession>
<feature type="compositionally biased region" description="Basic and acidic residues" evidence="1">
    <location>
        <begin position="30"/>
        <end position="48"/>
    </location>
</feature>
<evidence type="ECO:0008006" key="5">
    <source>
        <dbReference type="Google" id="ProtNLM"/>
    </source>
</evidence>
<dbReference type="RefSeq" id="WP_049340659.1">
    <property type="nucleotide sequence ID" value="NZ_CP104580.1"/>
</dbReference>
<evidence type="ECO:0000256" key="1">
    <source>
        <dbReference type="SAM" id="MobiDB-lite"/>
    </source>
</evidence>
<keyword evidence="2" id="KW-0732">Signal</keyword>
<evidence type="ECO:0000313" key="4">
    <source>
        <dbReference type="Proteomes" id="UP001158500"/>
    </source>
</evidence>
<dbReference type="Proteomes" id="UP001158500">
    <property type="component" value="Unassembled WGS sequence"/>
</dbReference>